<dbReference type="PANTHER" id="PTHR45036">
    <property type="entry name" value="METHYLTRANSFERASE LIKE 7B"/>
    <property type="match status" value="1"/>
</dbReference>
<dbReference type="HOGENOM" id="CLU_037990_6_1_1"/>
<gene>
    <name evidence="1" type="ORF">A1O9_09456</name>
</gene>
<evidence type="ECO:0008006" key="3">
    <source>
        <dbReference type="Google" id="ProtNLM"/>
    </source>
</evidence>
<keyword evidence="2" id="KW-1185">Reference proteome</keyword>
<dbReference type="STRING" id="1182545.A0A072PFJ4"/>
<dbReference type="VEuPathDB" id="FungiDB:A1O9_09456"/>
<dbReference type="AlphaFoldDB" id="A0A072PFJ4"/>
<organism evidence="1 2">
    <name type="scientific">Exophiala aquamarina CBS 119918</name>
    <dbReference type="NCBI Taxonomy" id="1182545"/>
    <lineage>
        <taxon>Eukaryota</taxon>
        <taxon>Fungi</taxon>
        <taxon>Dikarya</taxon>
        <taxon>Ascomycota</taxon>
        <taxon>Pezizomycotina</taxon>
        <taxon>Eurotiomycetes</taxon>
        <taxon>Chaetothyriomycetidae</taxon>
        <taxon>Chaetothyriales</taxon>
        <taxon>Herpotrichiellaceae</taxon>
        <taxon>Exophiala</taxon>
    </lineage>
</organism>
<dbReference type="CDD" id="cd02440">
    <property type="entry name" value="AdoMet_MTases"/>
    <property type="match status" value="1"/>
</dbReference>
<reference evidence="1 2" key="1">
    <citation type="submission" date="2013-03" db="EMBL/GenBank/DDBJ databases">
        <title>The Genome Sequence of Exophiala aquamarina CBS 119918.</title>
        <authorList>
            <consortium name="The Broad Institute Genomics Platform"/>
            <person name="Cuomo C."/>
            <person name="de Hoog S."/>
            <person name="Gorbushina A."/>
            <person name="Walker B."/>
            <person name="Young S.K."/>
            <person name="Zeng Q."/>
            <person name="Gargeya S."/>
            <person name="Fitzgerald M."/>
            <person name="Haas B."/>
            <person name="Abouelleil A."/>
            <person name="Allen A.W."/>
            <person name="Alvarado L."/>
            <person name="Arachchi H.M."/>
            <person name="Berlin A.M."/>
            <person name="Chapman S.B."/>
            <person name="Gainer-Dewar J."/>
            <person name="Goldberg J."/>
            <person name="Griggs A."/>
            <person name="Gujja S."/>
            <person name="Hansen M."/>
            <person name="Howarth C."/>
            <person name="Imamovic A."/>
            <person name="Ireland A."/>
            <person name="Larimer J."/>
            <person name="McCowan C."/>
            <person name="Murphy C."/>
            <person name="Pearson M."/>
            <person name="Poon T.W."/>
            <person name="Priest M."/>
            <person name="Roberts A."/>
            <person name="Saif S."/>
            <person name="Shea T."/>
            <person name="Sisk P."/>
            <person name="Sykes S."/>
            <person name="Wortman J."/>
            <person name="Nusbaum C."/>
            <person name="Birren B."/>
        </authorList>
    </citation>
    <scope>NUCLEOTIDE SEQUENCE [LARGE SCALE GENOMIC DNA]</scope>
    <source>
        <strain evidence="1 2">CBS 119918</strain>
    </source>
</reference>
<sequence>MDTPASLLPILAVSTGVILDVGPGAGHQVFRFSNVDGIKSIYGAEPGESMHAALKRRATQAGLGGKYYVLSCEAKLESLVPVLVKAGVLKPSDTQGGDTPFDEIVCIRVLCGVPDQDAVIEGLYSLLKPGGRMVVCEHVINSGDSANGGTAVGRFLQRLYMWMGWSPLMGGCELTRDTLASLHKAAEKDGGWDKIDVELCDPYSTIPHIVGALVKRK</sequence>
<dbReference type="Pfam" id="PF13489">
    <property type="entry name" value="Methyltransf_23"/>
    <property type="match status" value="1"/>
</dbReference>
<dbReference type="EMBL" id="AMGV01000010">
    <property type="protein sequence ID" value="KEF54290.1"/>
    <property type="molecule type" value="Genomic_DNA"/>
</dbReference>
<evidence type="ECO:0000313" key="2">
    <source>
        <dbReference type="Proteomes" id="UP000027920"/>
    </source>
</evidence>
<protein>
    <recommendedName>
        <fullName evidence="3">Methyltransferase type 11 domain-containing protein</fullName>
    </recommendedName>
</protein>
<dbReference type="SUPFAM" id="SSF53335">
    <property type="entry name" value="S-adenosyl-L-methionine-dependent methyltransferases"/>
    <property type="match status" value="1"/>
</dbReference>
<name>A0A072PFJ4_9EURO</name>
<dbReference type="InterPro" id="IPR052356">
    <property type="entry name" value="Thiol_S-MT"/>
</dbReference>
<dbReference type="Proteomes" id="UP000027920">
    <property type="component" value="Unassembled WGS sequence"/>
</dbReference>
<evidence type="ECO:0000313" key="1">
    <source>
        <dbReference type="EMBL" id="KEF54290.1"/>
    </source>
</evidence>
<dbReference type="InterPro" id="IPR029063">
    <property type="entry name" value="SAM-dependent_MTases_sf"/>
</dbReference>
<dbReference type="PANTHER" id="PTHR45036:SF1">
    <property type="entry name" value="METHYLTRANSFERASE LIKE 7A"/>
    <property type="match status" value="1"/>
</dbReference>
<dbReference type="RefSeq" id="XP_013256880.1">
    <property type="nucleotide sequence ID" value="XM_013401426.1"/>
</dbReference>
<dbReference type="GeneID" id="25284365"/>
<proteinExistence type="predicted"/>
<dbReference type="OrthoDB" id="540004at2759"/>
<comment type="caution">
    <text evidence="1">The sequence shown here is derived from an EMBL/GenBank/DDBJ whole genome shotgun (WGS) entry which is preliminary data.</text>
</comment>
<accession>A0A072PFJ4</accession>
<dbReference type="Gene3D" id="3.40.50.150">
    <property type="entry name" value="Vaccinia Virus protein VP39"/>
    <property type="match status" value="1"/>
</dbReference>